<evidence type="ECO:0000313" key="22">
    <source>
        <dbReference type="Proteomes" id="UP000092666"/>
    </source>
</evidence>
<reference evidence="22" key="2">
    <citation type="submission" date="2013-12" db="EMBL/GenBank/DDBJ databases">
        <title>Evolution of pathogenesis and genome organization in the Tremellales.</title>
        <authorList>
            <person name="Cuomo C."/>
            <person name="Litvintseva A."/>
            <person name="Heitman J."/>
            <person name="Chen Y."/>
            <person name="Sun S."/>
            <person name="Springer D."/>
            <person name="Dromer F."/>
            <person name="Young S."/>
            <person name="Zeng Q."/>
            <person name="Chapman S."/>
            <person name="Gujja S."/>
            <person name="Saif S."/>
            <person name="Birren B."/>
        </authorList>
    </citation>
    <scope>NUCLEOTIDE SEQUENCE [LARGE SCALE GENOMIC DNA]</scope>
    <source>
        <strain evidence="22">BCC8398</strain>
    </source>
</reference>
<evidence type="ECO:0000256" key="3">
    <source>
        <dbReference type="ARBA" id="ARBA00019805"/>
    </source>
</evidence>
<feature type="compositionally biased region" description="Basic and acidic residues" evidence="17">
    <location>
        <begin position="515"/>
        <end position="525"/>
    </location>
</feature>
<dbReference type="InterPro" id="IPR049730">
    <property type="entry name" value="SNF2/RAD54-like_C"/>
</dbReference>
<dbReference type="PROSITE" id="PS51192">
    <property type="entry name" value="HELICASE_ATP_BIND_1"/>
    <property type="match status" value="1"/>
</dbReference>
<feature type="coiled-coil region" evidence="16">
    <location>
        <begin position="785"/>
        <end position="824"/>
    </location>
</feature>
<comment type="subcellular location">
    <subcellularLocation>
        <location evidence="1 15">Nucleus</location>
    </subcellularLocation>
</comment>
<feature type="compositionally biased region" description="Acidic residues" evidence="17">
    <location>
        <begin position="363"/>
        <end position="374"/>
    </location>
</feature>
<feature type="compositionally biased region" description="Basic and acidic residues" evidence="17">
    <location>
        <begin position="149"/>
        <end position="163"/>
    </location>
</feature>
<dbReference type="STRING" id="1296120.A0A1B9GJX9"/>
<dbReference type="Pfam" id="PF00271">
    <property type="entry name" value="Helicase_C"/>
    <property type="match status" value="1"/>
</dbReference>
<dbReference type="PROSITE" id="PS51413">
    <property type="entry name" value="DBINO"/>
    <property type="match status" value="1"/>
</dbReference>
<feature type="region of interest" description="Disordered" evidence="17">
    <location>
        <begin position="670"/>
        <end position="691"/>
    </location>
</feature>
<feature type="region of interest" description="Disordered" evidence="17">
    <location>
        <begin position="260"/>
        <end position="379"/>
    </location>
</feature>
<dbReference type="InterPro" id="IPR050520">
    <property type="entry name" value="INO80/SWR1_helicase"/>
</dbReference>
<feature type="compositionally biased region" description="Polar residues" evidence="17">
    <location>
        <begin position="164"/>
        <end position="182"/>
    </location>
</feature>
<dbReference type="GO" id="GO:0004386">
    <property type="term" value="F:helicase activity"/>
    <property type="evidence" value="ECO:0007669"/>
    <property type="project" value="UniProtKB-KW"/>
</dbReference>
<feature type="region of interest" description="Disordered" evidence="17">
    <location>
        <begin position="842"/>
        <end position="870"/>
    </location>
</feature>
<dbReference type="InterPro" id="IPR000330">
    <property type="entry name" value="SNF2_N"/>
</dbReference>
<keyword evidence="22" id="KW-1185">Reference proteome</keyword>
<keyword evidence="4" id="KW-0547">Nucleotide-binding</keyword>
<evidence type="ECO:0000256" key="12">
    <source>
        <dbReference type="ARBA" id="ARBA00023204"/>
    </source>
</evidence>
<keyword evidence="6 15" id="KW-0378">Hydrolase</keyword>
<keyword evidence="21" id="KW-0347">Helicase</keyword>
<dbReference type="PANTHER" id="PTHR45685:SF2">
    <property type="entry name" value="CHROMATIN-REMODELING ATPASE INO80"/>
    <property type="match status" value="1"/>
</dbReference>
<dbReference type="SUPFAM" id="SSF52540">
    <property type="entry name" value="P-loop containing nucleoside triphosphate hydrolases"/>
    <property type="match status" value="2"/>
</dbReference>
<feature type="compositionally biased region" description="Basic residues" evidence="17">
    <location>
        <begin position="433"/>
        <end position="445"/>
    </location>
</feature>
<sequence>MSISPPRPTPASRMALSALVNSPPASPPRPTRSVYDPHPTASPSAAPAASYPSSSSTTTRYQPSYAGGTAAYYDNIYDQYETGFGSRPAPRDFPKSTSDRERIPAVSLSATARYDGNGIGPSSNYRNEYEDGYPPQRVVPSIPSQNGVPEDRYRYPEEYDRRSSASTSPQKPLTSLHPQSRYVSPPEIYHPQVNGANGDLDLHRRQVSRSPSIPRPVAVPSSTRVVRPDDRLIGNEDIWADGLKRYQVRREDEVEEISKWAEKYRPSGGKKGAKKSVFSDEPLNLPQMPGQSLDDDVMSTKSGSKTKSSGKDAPVKRKYAKKNKKKPAAGDIDDELLGLVGDEIPSSPALAPSVAPAVGSDGVDPDEPEGDPFDPDAIVRPCGLTRAEVIRKIEANDISGLTEDDVKAVQDEMWLRDKGRDGGAPVNKDGTVRKKPGPAKGWKRIRGIESKRGRKSGAGGEYEGSDAGDTSIADETVNGEADADIAALLGEDGLPPPPATGSTSKKGKAKAKRRKIDELTEETTKFAELSDVEDHKPSDILIGEELDEDRSTRAPSIGGSSVIDGPAASSTTTVPAPPKKKSKAKEPGVGKGRWTRPPKAEKDGQTAKKADGATKSSKAVKQVVDESPAAADEDAEKQLLQAQVPQVLADDPLAASANATAMLDLPFPNEPVVIEPEKPAGPPPNSYDPRGISEAEAQVRFSLVEDYQKQVWSSIVRDVPKIYRVYQGYDSMAKQSASRKAQAAVRNGHGQRNLKSLQKSGNRINKDAVSKGKRIVKEMLVFWKKNEKDELLARKKAEKEALEKAKAEEEARESKRQARKLNFLLTQTELYSHFIGKKIKTHEAEQAEGMEKAPEEPKHPDAELGLGDDGEVLPDIDYDDDDEANLRRHAARGAHAAVQAAKDKAAAFDASTAQRGAVEDDTMDGDELNFQNPSLGEDSITITQPKMLMAQLKEYQLKGLTWLGNLYEQGINGILADEMGLGKTIQSISLLAYLAEHHNLWGPFLVIAPSSTLHNWQQELARFVPRLKALPYWGSPKDRETLRRIWSRKNQTFHEGSPFHILVTSYQLAVQDEKYLQGMKWQYMILDEAQAIKSSSSARWKSLLSLHCRNRLLLTGTPIQNSMHELWALLHFIMPSLFDSHEEFSEWFSKDIENAAGGQAGSLKPEQLRRLHMILKPFMLRRVKKHVQKELGDKIEIDLLVDLSQRQRSIYKALRQRVSIADLIAQANNITDTSGAKNLMNLVMQFRKVCNHPDLFERADVVSPYMFGTFSQSGNLAREGDSLYLPDSAKNAIEVNIPTILWTDGGKLNVPSEKSLAGSDTHVLRNLMNIWSADWINERTKQDKSEFGFVKFLNNASPAEVSRSAKSHPLVSLLNDSDRTKRRIVDGPYMDENEFSASSRKRYAIPPRLPHAASPGGVPLRDITQRMWNQSFFSRPEARFANDYVVAPLIKPVASNRAFLNAQERVISDPLVQEAMYGLAPSQVNDASSYARLSELFPNVPPRGLLNSGPMEQTPIPTLRVPPTKRLIVDSAKLARLDDLLRELKDGGHRVLLYFQMTKMMDLVEEYLIFRQYKYLRLDGSSAIGDRRDMVTSWQTNPDIFVFCLSTRAGGLGINLTAADTVVFYDHDWNPSSDAQAMDRAHRVGQTKQVTVYRLIARGTIEERILKMARAKKDVQDIVVGTKSLTDVAKPSEIVSLFMDDEELAESVAKRKQAEAHGYVAPAINNRPKSAFGDGLGNGADDDEDDFFRMQNKGTGNNEDEDFGDEDKPAGVSGGGGGGGSAGEGASGVNGGSKKKSGGGGSSKRKAAPEGEKKPQKKKVKIALGPDGLPI</sequence>
<name>A0A1B9GJX9_9TREE</name>
<dbReference type="InterPro" id="IPR001650">
    <property type="entry name" value="Helicase_C-like"/>
</dbReference>
<keyword evidence="10" id="KW-0010">Activator</keyword>
<dbReference type="EMBL" id="KV700136">
    <property type="protein sequence ID" value="OCF31263.1"/>
    <property type="molecule type" value="Genomic_DNA"/>
</dbReference>
<feature type="domain" description="Helicase ATP-binding" evidence="18">
    <location>
        <begin position="964"/>
        <end position="1136"/>
    </location>
</feature>
<dbReference type="OrthoDB" id="372624at2759"/>
<dbReference type="GO" id="GO:0006281">
    <property type="term" value="P:DNA repair"/>
    <property type="evidence" value="ECO:0007669"/>
    <property type="project" value="UniProtKB-UniRule"/>
</dbReference>
<evidence type="ECO:0000256" key="10">
    <source>
        <dbReference type="ARBA" id="ARBA00023159"/>
    </source>
</evidence>
<feature type="compositionally biased region" description="Gly residues" evidence="17">
    <location>
        <begin position="1772"/>
        <end position="1791"/>
    </location>
</feature>
<dbReference type="SMART" id="SM00490">
    <property type="entry name" value="HELICc"/>
    <property type="match status" value="1"/>
</dbReference>
<evidence type="ECO:0000256" key="4">
    <source>
        <dbReference type="ARBA" id="ARBA00022741"/>
    </source>
</evidence>
<dbReference type="GO" id="GO:0016887">
    <property type="term" value="F:ATP hydrolysis activity"/>
    <property type="evidence" value="ECO:0007669"/>
    <property type="project" value="TreeGrafter"/>
</dbReference>
<evidence type="ECO:0000256" key="7">
    <source>
        <dbReference type="ARBA" id="ARBA00022840"/>
    </source>
</evidence>
<dbReference type="PANTHER" id="PTHR45685">
    <property type="entry name" value="HELICASE SRCAP-RELATED"/>
    <property type="match status" value="1"/>
</dbReference>
<dbReference type="Pfam" id="PF13892">
    <property type="entry name" value="DBINO"/>
    <property type="match status" value="1"/>
</dbReference>
<evidence type="ECO:0000256" key="16">
    <source>
        <dbReference type="SAM" id="Coils"/>
    </source>
</evidence>
<dbReference type="Proteomes" id="UP000092666">
    <property type="component" value="Unassembled WGS sequence"/>
</dbReference>
<proteinExistence type="inferred from homology"/>
<keyword evidence="8" id="KW-0805">Transcription regulation</keyword>
<evidence type="ECO:0000256" key="8">
    <source>
        <dbReference type="ARBA" id="ARBA00023015"/>
    </source>
</evidence>
<dbReference type="InterPro" id="IPR027417">
    <property type="entry name" value="P-loop_NTPase"/>
</dbReference>
<keyword evidence="13" id="KW-0539">Nucleus</keyword>
<dbReference type="EC" id="3.6.4.-" evidence="15"/>
<feature type="compositionally biased region" description="Basic and acidic residues" evidence="17">
    <location>
        <begin position="842"/>
        <end position="862"/>
    </location>
</feature>
<comment type="function">
    <text evidence="15">ATPase component of the INO80 complex which remodels chromatin by shifting nucleosomes and is involved in DNA repair.</text>
</comment>
<evidence type="ECO:0000256" key="14">
    <source>
        <dbReference type="ARBA" id="ARBA00049360"/>
    </source>
</evidence>
<feature type="region of interest" description="Disordered" evidence="17">
    <location>
        <begin position="80"/>
        <end position="223"/>
    </location>
</feature>
<evidence type="ECO:0000259" key="20">
    <source>
        <dbReference type="PROSITE" id="PS51413"/>
    </source>
</evidence>
<comment type="subunit">
    <text evidence="15">Component of the INO80 chromatin-remodeling complex.</text>
</comment>
<feature type="compositionally biased region" description="Low complexity" evidence="17">
    <location>
        <begin position="39"/>
        <end position="59"/>
    </location>
</feature>
<evidence type="ECO:0000256" key="11">
    <source>
        <dbReference type="ARBA" id="ARBA00023163"/>
    </source>
</evidence>
<evidence type="ECO:0000313" key="21">
    <source>
        <dbReference type="EMBL" id="OCF31263.1"/>
    </source>
</evidence>
<keyword evidence="11" id="KW-0804">Transcription</keyword>
<dbReference type="InterPro" id="IPR014001">
    <property type="entry name" value="Helicase_ATP-bd"/>
</dbReference>
<feature type="region of interest" description="Disordered" evidence="17">
    <location>
        <begin position="416"/>
        <end position="636"/>
    </location>
</feature>
<keyword evidence="12 15" id="KW-0234">DNA repair</keyword>
<dbReference type="InterPro" id="IPR038718">
    <property type="entry name" value="SNF2-like_sf"/>
</dbReference>
<feature type="compositionally biased region" description="Basic residues" evidence="17">
    <location>
        <begin position="316"/>
        <end position="327"/>
    </location>
</feature>
<feature type="compositionally biased region" description="Basic residues" evidence="17">
    <location>
        <begin position="505"/>
        <end position="514"/>
    </location>
</feature>
<dbReference type="CDD" id="cd18793">
    <property type="entry name" value="SF2_C_SNF"/>
    <property type="match status" value="1"/>
</dbReference>
<dbReference type="Gene3D" id="3.40.50.300">
    <property type="entry name" value="P-loop containing nucleotide triphosphate hydrolases"/>
    <property type="match status" value="2"/>
</dbReference>
<protein>
    <recommendedName>
        <fullName evidence="3 15">Chromatin-remodeling ATPase INO80</fullName>
        <ecNumber evidence="15">3.6.4.-</ecNumber>
    </recommendedName>
</protein>
<organism evidence="21 22">
    <name type="scientific">Kwoniella heveanensis BCC8398</name>
    <dbReference type="NCBI Taxonomy" id="1296120"/>
    <lineage>
        <taxon>Eukaryota</taxon>
        <taxon>Fungi</taxon>
        <taxon>Dikarya</taxon>
        <taxon>Basidiomycota</taxon>
        <taxon>Agaricomycotina</taxon>
        <taxon>Tremellomycetes</taxon>
        <taxon>Tremellales</taxon>
        <taxon>Cryptococcaceae</taxon>
        <taxon>Kwoniella</taxon>
    </lineage>
</organism>
<feature type="compositionally biased region" description="Basic and acidic residues" evidence="17">
    <location>
        <begin position="598"/>
        <end position="612"/>
    </location>
</feature>
<feature type="compositionally biased region" description="Basic and acidic residues" evidence="17">
    <location>
        <begin position="89"/>
        <end position="103"/>
    </location>
</feature>
<dbReference type="PROSITE" id="PS51194">
    <property type="entry name" value="HELICASE_CTER"/>
    <property type="match status" value="1"/>
</dbReference>
<comment type="similarity">
    <text evidence="2 15">Belongs to the SNF2/RAD54 helicase family.</text>
</comment>
<dbReference type="GO" id="GO:0003677">
    <property type="term" value="F:DNA binding"/>
    <property type="evidence" value="ECO:0007669"/>
    <property type="project" value="UniProtKB-UniRule"/>
</dbReference>
<evidence type="ECO:0000259" key="19">
    <source>
        <dbReference type="PROSITE" id="PS51194"/>
    </source>
</evidence>
<dbReference type="GO" id="GO:0005524">
    <property type="term" value="F:ATP binding"/>
    <property type="evidence" value="ECO:0007669"/>
    <property type="project" value="UniProtKB-UniRule"/>
</dbReference>
<keyword evidence="9 15" id="KW-0238">DNA-binding</keyword>
<evidence type="ECO:0000259" key="18">
    <source>
        <dbReference type="PROSITE" id="PS51192"/>
    </source>
</evidence>
<feature type="region of interest" description="Disordered" evidence="17">
    <location>
        <begin position="1"/>
        <end position="66"/>
    </location>
</feature>
<dbReference type="FunFam" id="3.40.50.10810:FF:000022">
    <property type="entry name" value="Blast:Putative DNA helicase Ino80"/>
    <property type="match status" value="1"/>
</dbReference>
<evidence type="ECO:0000256" key="2">
    <source>
        <dbReference type="ARBA" id="ARBA00007025"/>
    </source>
</evidence>
<dbReference type="Pfam" id="PF00176">
    <property type="entry name" value="SNF2-rel_dom"/>
    <property type="match status" value="1"/>
</dbReference>
<reference evidence="21 22" key="1">
    <citation type="submission" date="2013-07" db="EMBL/GenBank/DDBJ databases">
        <title>The Genome Sequence of Cryptococcus heveanensis BCC8398.</title>
        <authorList>
            <consortium name="The Broad Institute Genome Sequencing Platform"/>
            <person name="Cuomo C."/>
            <person name="Litvintseva A."/>
            <person name="Chen Y."/>
            <person name="Heitman J."/>
            <person name="Sun S."/>
            <person name="Springer D."/>
            <person name="Dromer F."/>
            <person name="Young S.K."/>
            <person name="Zeng Q."/>
            <person name="Gargeya S."/>
            <person name="Fitzgerald M."/>
            <person name="Abouelleil A."/>
            <person name="Alvarado L."/>
            <person name="Berlin A.M."/>
            <person name="Chapman S.B."/>
            <person name="Dewar J."/>
            <person name="Goldberg J."/>
            <person name="Griggs A."/>
            <person name="Gujja S."/>
            <person name="Hansen M."/>
            <person name="Howarth C."/>
            <person name="Imamovic A."/>
            <person name="Larimer J."/>
            <person name="McCowan C."/>
            <person name="Murphy C."/>
            <person name="Pearson M."/>
            <person name="Priest M."/>
            <person name="Roberts A."/>
            <person name="Saif S."/>
            <person name="Shea T."/>
            <person name="Sykes S."/>
            <person name="Wortman J."/>
            <person name="Nusbaum C."/>
            <person name="Birren B."/>
        </authorList>
    </citation>
    <scope>NUCLEOTIDE SEQUENCE [LARGE SCALE GENOMIC DNA]</scope>
    <source>
        <strain evidence="21 22">BCC8398</strain>
    </source>
</reference>
<keyword evidence="7 15" id="KW-0067">ATP-binding</keyword>
<evidence type="ECO:0000256" key="13">
    <source>
        <dbReference type="ARBA" id="ARBA00023242"/>
    </source>
</evidence>
<feature type="region of interest" description="Disordered" evidence="17">
    <location>
        <begin position="1720"/>
        <end position="1831"/>
    </location>
</feature>
<feature type="domain" description="Helicase C-terminal" evidence="19">
    <location>
        <begin position="1536"/>
        <end position="1686"/>
    </location>
</feature>
<accession>A0A1B9GJX9</accession>
<evidence type="ECO:0000256" key="17">
    <source>
        <dbReference type="SAM" id="MobiDB-lite"/>
    </source>
</evidence>
<feature type="compositionally biased region" description="Low complexity" evidence="17">
    <location>
        <begin position="345"/>
        <end position="362"/>
    </location>
</feature>
<dbReference type="Gene3D" id="3.40.50.10810">
    <property type="entry name" value="Tandem AAA-ATPase domain"/>
    <property type="match status" value="1"/>
</dbReference>
<dbReference type="InterPro" id="IPR020838">
    <property type="entry name" value="DBINO"/>
</dbReference>
<dbReference type="SMART" id="SM00487">
    <property type="entry name" value="DEXDc"/>
    <property type="match status" value="1"/>
</dbReference>
<evidence type="ECO:0000256" key="15">
    <source>
        <dbReference type="RuleBase" id="RU368001"/>
    </source>
</evidence>
<gene>
    <name evidence="21" type="ORF">I316_07049</name>
</gene>
<keyword evidence="5 15" id="KW-0227">DNA damage</keyword>
<evidence type="ECO:0000256" key="9">
    <source>
        <dbReference type="ARBA" id="ARBA00023125"/>
    </source>
</evidence>
<dbReference type="GO" id="GO:0042393">
    <property type="term" value="F:histone binding"/>
    <property type="evidence" value="ECO:0007669"/>
    <property type="project" value="TreeGrafter"/>
</dbReference>
<evidence type="ECO:0000256" key="6">
    <source>
        <dbReference type="ARBA" id="ARBA00022801"/>
    </source>
</evidence>
<comment type="domain">
    <text evidence="15">The DBINO region is involved in binding to DNA.</text>
</comment>
<evidence type="ECO:0000256" key="1">
    <source>
        <dbReference type="ARBA" id="ARBA00004123"/>
    </source>
</evidence>
<feature type="domain" description="DBINO" evidence="20">
    <location>
        <begin position="716"/>
        <end position="841"/>
    </location>
</feature>
<keyword evidence="16" id="KW-0175">Coiled coil</keyword>
<dbReference type="GO" id="GO:0006338">
    <property type="term" value="P:chromatin remodeling"/>
    <property type="evidence" value="ECO:0007669"/>
    <property type="project" value="UniProtKB-UniRule"/>
</dbReference>
<dbReference type="GO" id="GO:0031011">
    <property type="term" value="C:Ino80 complex"/>
    <property type="evidence" value="ECO:0007669"/>
    <property type="project" value="UniProtKB-UniRule"/>
</dbReference>
<comment type="catalytic activity">
    <reaction evidence="14 15">
        <text>ATP + H2O = ADP + phosphate + H(+)</text>
        <dbReference type="Rhea" id="RHEA:13065"/>
        <dbReference type="ChEBI" id="CHEBI:15377"/>
        <dbReference type="ChEBI" id="CHEBI:15378"/>
        <dbReference type="ChEBI" id="CHEBI:30616"/>
        <dbReference type="ChEBI" id="CHEBI:43474"/>
        <dbReference type="ChEBI" id="CHEBI:456216"/>
    </reaction>
</comment>
<evidence type="ECO:0000256" key="5">
    <source>
        <dbReference type="ARBA" id="ARBA00022763"/>
    </source>
</evidence>